<evidence type="ECO:0000313" key="2">
    <source>
        <dbReference type="Proteomes" id="UP000663874"/>
    </source>
</evidence>
<proteinExistence type="predicted"/>
<protein>
    <submittedName>
        <fullName evidence="1">Uncharacterized protein</fullName>
    </submittedName>
</protein>
<dbReference type="AlphaFoldDB" id="A0A820EXR0"/>
<name>A0A820EXR0_9BILA</name>
<feature type="non-terminal residue" evidence="1">
    <location>
        <position position="50"/>
    </location>
</feature>
<gene>
    <name evidence="1" type="ORF">FNK824_LOCUS38707</name>
</gene>
<dbReference type="EMBL" id="CAJOBE010022836">
    <property type="protein sequence ID" value="CAF4252949.1"/>
    <property type="molecule type" value="Genomic_DNA"/>
</dbReference>
<reference evidence="1" key="1">
    <citation type="submission" date="2021-02" db="EMBL/GenBank/DDBJ databases">
        <authorList>
            <person name="Nowell W R."/>
        </authorList>
    </citation>
    <scope>NUCLEOTIDE SEQUENCE</scope>
</reference>
<evidence type="ECO:0000313" key="1">
    <source>
        <dbReference type="EMBL" id="CAF4252949.1"/>
    </source>
</evidence>
<feature type="non-terminal residue" evidence="1">
    <location>
        <position position="1"/>
    </location>
</feature>
<accession>A0A820EXR0</accession>
<dbReference type="Proteomes" id="UP000663874">
    <property type="component" value="Unassembled WGS sequence"/>
</dbReference>
<comment type="caution">
    <text evidence="1">The sequence shown here is derived from an EMBL/GenBank/DDBJ whole genome shotgun (WGS) entry which is preliminary data.</text>
</comment>
<sequence length="50" mass="5814">EDVFNLLVRINRVVRKVRAFVSMTRLVAPLQHYIYEQIGPNKGGFILDVK</sequence>
<organism evidence="1 2">
    <name type="scientific">Rotaria sordida</name>
    <dbReference type="NCBI Taxonomy" id="392033"/>
    <lineage>
        <taxon>Eukaryota</taxon>
        <taxon>Metazoa</taxon>
        <taxon>Spiralia</taxon>
        <taxon>Gnathifera</taxon>
        <taxon>Rotifera</taxon>
        <taxon>Eurotatoria</taxon>
        <taxon>Bdelloidea</taxon>
        <taxon>Philodinida</taxon>
        <taxon>Philodinidae</taxon>
        <taxon>Rotaria</taxon>
    </lineage>
</organism>